<proteinExistence type="predicted"/>
<accession>A0A239JBH1</accession>
<sequence>MREITLRTNARGEECWIAVKGGKGSGVGGDVFHLHQHATGAGFLETRDELRKIAFGRDFESGAKYQCVPTAERDALAEQRREEEALQAEFRRAAVYKQYKQTNDQPNAFLASRGIDEQTLAETKWRTDRHGNAVFPHVREDGKFTGFERKHEGPALFSKSQRGVYIANLSCANPERIKVAEGGLDALSLYQLDTPEQRARTLYVSSGGNPAEDTARALRGLANRTGVRQVDLVYDQDDAGTRHTEVLKQLLAEQAPGLQVADRRDDYRMTEGEDPNDLLLRRHQQSQPPQAVPEQQDENPQSQAAPKPATAEEEMQETAAHRRSM</sequence>
<dbReference type="SUPFAM" id="SSF56731">
    <property type="entry name" value="DNA primase core"/>
    <property type="match status" value="1"/>
</dbReference>
<dbReference type="Gene3D" id="3.40.1360.10">
    <property type="match status" value="1"/>
</dbReference>
<evidence type="ECO:0000313" key="3">
    <source>
        <dbReference type="Proteomes" id="UP000242915"/>
    </source>
</evidence>
<evidence type="ECO:0000256" key="1">
    <source>
        <dbReference type="SAM" id="MobiDB-lite"/>
    </source>
</evidence>
<gene>
    <name evidence="2" type="ORF">SAMN05216255_4273</name>
</gene>
<name>A0A239JBH1_9PSED</name>
<dbReference type="RefSeq" id="WP_089361200.1">
    <property type="nucleotide sequence ID" value="NZ_FZOG01000008.1"/>
</dbReference>
<reference evidence="3" key="1">
    <citation type="submission" date="2017-06" db="EMBL/GenBank/DDBJ databases">
        <authorList>
            <person name="Varghese N."/>
            <person name="Submissions S."/>
        </authorList>
    </citation>
    <scope>NUCLEOTIDE SEQUENCE [LARGE SCALE GENOMIC DNA]</scope>
    <source>
        <strain evidence="3">CIP 108523</strain>
    </source>
</reference>
<organism evidence="2 3">
    <name type="scientific">Pseudomonas segetis</name>
    <dbReference type="NCBI Taxonomy" id="298908"/>
    <lineage>
        <taxon>Bacteria</taxon>
        <taxon>Pseudomonadati</taxon>
        <taxon>Pseudomonadota</taxon>
        <taxon>Gammaproteobacteria</taxon>
        <taxon>Pseudomonadales</taxon>
        <taxon>Pseudomonadaceae</taxon>
        <taxon>Pseudomonas</taxon>
    </lineage>
</organism>
<keyword evidence="3" id="KW-1185">Reference proteome</keyword>
<dbReference type="Proteomes" id="UP000242915">
    <property type="component" value="Unassembled WGS sequence"/>
</dbReference>
<protein>
    <submittedName>
        <fullName evidence="2">Toprim-like</fullName>
    </submittedName>
</protein>
<dbReference type="EMBL" id="FZOG01000008">
    <property type="protein sequence ID" value="SNT03251.1"/>
    <property type="molecule type" value="Genomic_DNA"/>
</dbReference>
<dbReference type="AlphaFoldDB" id="A0A239JBH1"/>
<dbReference type="Pfam" id="PF13155">
    <property type="entry name" value="Toprim_2"/>
    <property type="match status" value="1"/>
</dbReference>
<evidence type="ECO:0000313" key="2">
    <source>
        <dbReference type="EMBL" id="SNT03251.1"/>
    </source>
</evidence>
<feature type="compositionally biased region" description="Basic and acidic residues" evidence="1">
    <location>
        <begin position="261"/>
        <end position="271"/>
    </location>
</feature>
<feature type="region of interest" description="Disordered" evidence="1">
    <location>
        <begin position="257"/>
        <end position="325"/>
    </location>
</feature>